<dbReference type="AlphaFoldDB" id="A0A7S4CUH8"/>
<proteinExistence type="predicted"/>
<dbReference type="EMBL" id="HBJA01048022">
    <property type="protein sequence ID" value="CAE0805801.1"/>
    <property type="molecule type" value="Transcribed_RNA"/>
</dbReference>
<organism evidence="2">
    <name type="scientific">Eutreptiella gymnastica</name>
    <dbReference type="NCBI Taxonomy" id="73025"/>
    <lineage>
        <taxon>Eukaryota</taxon>
        <taxon>Discoba</taxon>
        <taxon>Euglenozoa</taxon>
        <taxon>Euglenida</taxon>
        <taxon>Spirocuta</taxon>
        <taxon>Euglenophyceae</taxon>
        <taxon>Eutreptiales</taxon>
        <taxon>Eutreptiaceae</taxon>
        <taxon>Eutreptiella</taxon>
    </lineage>
</organism>
<feature type="compositionally biased region" description="Basic and acidic residues" evidence="1">
    <location>
        <begin position="107"/>
        <end position="122"/>
    </location>
</feature>
<feature type="region of interest" description="Disordered" evidence="1">
    <location>
        <begin position="103"/>
        <end position="122"/>
    </location>
</feature>
<protein>
    <submittedName>
        <fullName evidence="2">Uncharacterized protein</fullName>
    </submittedName>
</protein>
<reference evidence="2" key="1">
    <citation type="submission" date="2021-01" db="EMBL/GenBank/DDBJ databases">
        <authorList>
            <person name="Corre E."/>
            <person name="Pelletier E."/>
            <person name="Niang G."/>
            <person name="Scheremetjew M."/>
            <person name="Finn R."/>
            <person name="Kale V."/>
            <person name="Holt S."/>
            <person name="Cochrane G."/>
            <person name="Meng A."/>
            <person name="Brown T."/>
            <person name="Cohen L."/>
        </authorList>
    </citation>
    <scope>NUCLEOTIDE SEQUENCE</scope>
    <source>
        <strain evidence="2">CCMP1594</strain>
    </source>
</reference>
<evidence type="ECO:0000313" key="2">
    <source>
        <dbReference type="EMBL" id="CAE0805801.1"/>
    </source>
</evidence>
<accession>A0A7S4CUH8</accession>
<evidence type="ECO:0000256" key="1">
    <source>
        <dbReference type="SAM" id="MobiDB-lite"/>
    </source>
</evidence>
<name>A0A7S4CUH8_9EUGL</name>
<sequence>MDGGMLGMGAMGFQRHIGPCTSENTPLPKWGKKWSVRAFAVSFQSLTVVLSPVAHFQPPTRPQVFEGPTRPCPVRCEISPKSQGENLTSSCCWAMLWMGGLPPPPFSERRQETVAQPEGDKD</sequence>
<gene>
    <name evidence="2" type="ORF">EGYM00163_LOCUS16927</name>
</gene>